<evidence type="ECO:0000313" key="3">
    <source>
        <dbReference type="Proteomes" id="UP000823775"/>
    </source>
</evidence>
<proteinExistence type="predicted"/>
<comment type="caution">
    <text evidence="2">The sequence shown here is derived from an EMBL/GenBank/DDBJ whole genome shotgun (WGS) entry which is preliminary data.</text>
</comment>
<dbReference type="EMBL" id="JACEIK010006162">
    <property type="protein sequence ID" value="MCE2055181.1"/>
    <property type="molecule type" value="Genomic_DNA"/>
</dbReference>
<evidence type="ECO:0008006" key="4">
    <source>
        <dbReference type="Google" id="ProtNLM"/>
    </source>
</evidence>
<dbReference type="Proteomes" id="UP000823775">
    <property type="component" value="Unassembled WGS sequence"/>
</dbReference>
<reference evidence="2 3" key="1">
    <citation type="journal article" date="2021" name="BMC Genomics">
        <title>Datura genome reveals duplications of psychoactive alkaloid biosynthetic genes and high mutation rate following tissue culture.</title>
        <authorList>
            <person name="Rajewski A."/>
            <person name="Carter-House D."/>
            <person name="Stajich J."/>
            <person name="Litt A."/>
        </authorList>
    </citation>
    <scope>NUCLEOTIDE SEQUENCE [LARGE SCALE GENOMIC DNA]</scope>
    <source>
        <strain evidence="2">AR-01</strain>
    </source>
</reference>
<protein>
    <recommendedName>
        <fullName evidence="4">DUF4283 domain-containing protein</fullName>
    </recommendedName>
</protein>
<keyword evidence="3" id="KW-1185">Reference proteome</keyword>
<gene>
    <name evidence="2" type="ORF">HAX54_042138</name>
</gene>
<evidence type="ECO:0000313" key="2">
    <source>
        <dbReference type="EMBL" id="MCE2055181.1"/>
    </source>
</evidence>
<accession>A0ABS8W080</accession>
<organism evidence="2 3">
    <name type="scientific">Datura stramonium</name>
    <name type="common">Jimsonweed</name>
    <name type="synonym">Common thornapple</name>
    <dbReference type="NCBI Taxonomy" id="4076"/>
    <lineage>
        <taxon>Eukaryota</taxon>
        <taxon>Viridiplantae</taxon>
        <taxon>Streptophyta</taxon>
        <taxon>Embryophyta</taxon>
        <taxon>Tracheophyta</taxon>
        <taxon>Spermatophyta</taxon>
        <taxon>Magnoliopsida</taxon>
        <taxon>eudicotyledons</taxon>
        <taxon>Gunneridae</taxon>
        <taxon>Pentapetalae</taxon>
        <taxon>asterids</taxon>
        <taxon>lamiids</taxon>
        <taxon>Solanales</taxon>
        <taxon>Solanaceae</taxon>
        <taxon>Solanoideae</taxon>
        <taxon>Datureae</taxon>
        <taxon>Datura</taxon>
    </lineage>
</organism>
<evidence type="ECO:0000256" key="1">
    <source>
        <dbReference type="SAM" id="MobiDB-lite"/>
    </source>
</evidence>
<sequence>MAWISFPNLLPTFFSKETLFSLASAVEEPMQLDVATLNKIRPICARVKWESGGKPRKVEGGATKVSSNNLKHKDILVGNKYEELREEDDNNDAVSQNNKQPIQETEMHSNYSQQDAISQTPKEEKNEIAKEWIESDINMGETNAETGEFISYQMSNKSREVDNSNEEIPINMETQIEMHRNQHAKEKPAKNNAILMGEDTVEAGMHNSMPIIGIPIAIQADESKMKRNSPNKVLHK</sequence>
<name>A0ABS8W080_DATST</name>
<feature type="region of interest" description="Disordered" evidence="1">
    <location>
        <begin position="103"/>
        <end position="122"/>
    </location>
</feature>
<feature type="compositionally biased region" description="Polar residues" evidence="1">
    <location>
        <begin position="103"/>
        <end position="120"/>
    </location>
</feature>